<keyword evidence="3" id="KW-1185">Reference proteome</keyword>
<comment type="caution">
    <text evidence="2">The sequence shown here is derived from an EMBL/GenBank/DDBJ whole genome shotgun (WGS) entry which is preliminary data.</text>
</comment>
<evidence type="ECO:0000256" key="1">
    <source>
        <dbReference type="SAM" id="MobiDB-lite"/>
    </source>
</evidence>
<protein>
    <submittedName>
        <fullName evidence="2">Uncharacterized protein</fullName>
    </submittedName>
</protein>
<feature type="compositionally biased region" description="Gly residues" evidence="1">
    <location>
        <begin position="157"/>
        <end position="170"/>
    </location>
</feature>
<evidence type="ECO:0000313" key="3">
    <source>
        <dbReference type="Proteomes" id="UP000650467"/>
    </source>
</evidence>
<accession>A0A835WER5</accession>
<dbReference type="EMBL" id="JAEHOC010000001">
    <property type="protein sequence ID" value="KAG2446013.1"/>
    <property type="molecule type" value="Genomic_DNA"/>
</dbReference>
<proteinExistence type="predicted"/>
<sequence>MFAASRSLNRSIGVRRRTSDAEGSTVSEHAAKREAEEERELAGPDPLREQFEREKDNNPLLPCARPHPPAQRRPTAMSARNSEKSMKSIKSKSSKRPSVGFALGEDDDEDVDPDAHLEAERIASITMPDEEPARAVRMAAAGLGLGPAPGPEQRRSSGGGGRGGLRQGSR</sequence>
<feature type="region of interest" description="Disordered" evidence="1">
    <location>
        <begin position="1"/>
        <end position="170"/>
    </location>
</feature>
<name>A0A835WER5_CHLIN</name>
<gene>
    <name evidence="2" type="ORF">HXX76_000616</name>
</gene>
<dbReference type="OrthoDB" id="552214at2759"/>
<organism evidence="2 3">
    <name type="scientific">Chlamydomonas incerta</name>
    <dbReference type="NCBI Taxonomy" id="51695"/>
    <lineage>
        <taxon>Eukaryota</taxon>
        <taxon>Viridiplantae</taxon>
        <taxon>Chlorophyta</taxon>
        <taxon>core chlorophytes</taxon>
        <taxon>Chlorophyceae</taxon>
        <taxon>CS clade</taxon>
        <taxon>Chlamydomonadales</taxon>
        <taxon>Chlamydomonadaceae</taxon>
        <taxon>Chlamydomonas</taxon>
    </lineage>
</organism>
<feature type="compositionally biased region" description="Basic and acidic residues" evidence="1">
    <location>
        <begin position="29"/>
        <end position="57"/>
    </location>
</feature>
<evidence type="ECO:0000313" key="2">
    <source>
        <dbReference type="EMBL" id="KAG2446013.1"/>
    </source>
</evidence>
<reference evidence="2" key="1">
    <citation type="journal article" date="2020" name="bioRxiv">
        <title>Comparative genomics of Chlamydomonas.</title>
        <authorList>
            <person name="Craig R.J."/>
            <person name="Hasan A.R."/>
            <person name="Ness R.W."/>
            <person name="Keightley P.D."/>
        </authorList>
    </citation>
    <scope>NUCLEOTIDE SEQUENCE</scope>
    <source>
        <strain evidence="2">SAG 7.73</strain>
    </source>
</reference>
<feature type="compositionally biased region" description="Polar residues" evidence="1">
    <location>
        <begin position="1"/>
        <end position="10"/>
    </location>
</feature>
<dbReference type="AlphaFoldDB" id="A0A835WER5"/>
<dbReference type="Proteomes" id="UP000650467">
    <property type="component" value="Unassembled WGS sequence"/>
</dbReference>